<sequence>MKICYREINFRPGSLHLIEQVNGIIHEYQEMGYSLTLRQVYYQLVARDVIPNNERSYKNLGSLISDGRMSGLIDWEAIEDRTRNLKKNSHWSSPGSIIYSAARSFAYDKWEDQDNYVEVWVEKDALVGIVGQVCDELDIPYFSCRGYVSQSEMWAAAQRLEDMAGNKNIHILHLGDHDPSGKDMSRDICDRLELFGVSVEFDRIALNYDQIEEYGPPPNPTKLSDSRATGYIAEYGYECWELDALRPDVIDALIRDKVTDLCDLDLLQAARDREEKSRETLNTVARNWSKIESEYGEA</sequence>
<protein>
    <recommendedName>
        <fullName evidence="3">DUF2399 domain-containing protein</fullName>
    </recommendedName>
</protein>
<accession>A0A1R1ALS9</accession>
<organism evidence="1 2">
    <name type="scientific">Paenibacillus lautus</name>
    <name type="common">Bacillus lautus</name>
    <dbReference type="NCBI Taxonomy" id="1401"/>
    <lineage>
        <taxon>Bacteria</taxon>
        <taxon>Bacillati</taxon>
        <taxon>Bacillota</taxon>
        <taxon>Bacilli</taxon>
        <taxon>Bacillales</taxon>
        <taxon>Paenibacillaceae</taxon>
        <taxon>Paenibacillus</taxon>
    </lineage>
</organism>
<dbReference type="AlphaFoldDB" id="A0A1R1ALS9"/>
<evidence type="ECO:0000313" key="1">
    <source>
        <dbReference type="EMBL" id="OME86504.1"/>
    </source>
</evidence>
<proteinExistence type="predicted"/>
<reference evidence="1 2" key="1">
    <citation type="submission" date="2016-11" db="EMBL/GenBank/DDBJ databases">
        <title>Paenibacillus species isolates.</title>
        <authorList>
            <person name="Beno S.M."/>
        </authorList>
    </citation>
    <scope>NUCLEOTIDE SEQUENCE [LARGE SCALE GENOMIC DNA]</scope>
    <source>
        <strain evidence="1 2">FSL F4-0100</strain>
    </source>
</reference>
<dbReference type="RefSeq" id="WP_076326409.1">
    <property type="nucleotide sequence ID" value="NZ_MRTF01000020.1"/>
</dbReference>
<dbReference type="EMBL" id="MRTF01000020">
    <property type="protein sequence ID" value="OME86504.1"/>
    <property type="molecule type" value="Genomic_DNA"/>
</dbReference>
<evidence type="ECO:0000313" key="2">
    <source>
        <dbReference type="Proteomes" id="UP000187074"/>
    </source>
</evidence>
<dbReference type="Proteomes" id="UP000187074">
    <property type="component" value="Unassembled WGS sequence"/>
</dbReference>
<name>A0A1R1ALS9_PAELA</name>
<comment type="caution">
    <text evidence="1">The sequence shown here is derived from an EMBL/GenBank/DDBJ whole genome shotgun (WGS) entry which is preliminary data.</text>
</comment>
<evidence type="ECO:0008006" key="3">
    <source>
        <dbReference type="Google" id="ProtNLM"/>
    </source>
</evidence>
<dbReference type="STRING" id="1401.BK123_32395"/>
<gene>
    <name evidence="1" type="ORF">BK123_32395</name>
</gene>
<dbReference type="OrthoDB" id="546653at2"/>